<dbReference type="SUPFAM" id="SSF56176">
    <property type="entry name" value="FAD-binding/transporter-associated domain-like"/>
    <property type="match status" value="1"/>
</dbReference>
<keyword evidence="5 16" id="KW-0963">Cytoplasm</keyword>
<comment type="pathway">
    <text evidence="4 16">Cell wall biogenesis; peptidoglycan biosynthesis.</text>
</comment>
<comment type="similarity">
    <text evidence="16">Belongs to the MurB family.</text>
</comment>
<organism evidence="18 19">
    <name type="scientific">Candidatus Doudnabacteria bacterium RIFCSPLOWO2_01_FULL_44_21</name>
    <dbReference type="NCBI Taxonomy" id="1817841"/>
    <lineage>
        <taxon>Bacteria</taxon>
        <taxon>Candidatus Doudnaibacteriota</taxon>
    </lineage>
</organism>
<evidence type="ECO:0000256" key="14">
    <source>
        <dbReference type="ARBA" id="ARBA00023316"/>
    </source>
</evidence>
<evidence type="ECO:0000256" key="16">
    <source>
        <dbReference type="HAMAP-Rule" id="MF_00037"/>
    </source>
</evidence>
<dbReference type="GO" id="GO:0071949">
    <property type="term" value="F:FAD binding"/>
    <property type="evidence" value="ECO:0007669"/>
    <property type="project" value="InterPro"/>
</dbReference>
<comment type="caution">
    <text evidence="18">The sequence shown here is derived from an EMBL/GenBank/DDBJ whole genome shotgun (WGS) entry which is preliminary data.</text>
</comment>
<dbReference type="Pfam" id="PF02873">
    <property type="entry name" value="MurB_C"/>
    <property type="match status" value="1"/>
</dbReference>
<gene>
    <name evidence="16" type="primary">murB</name>
    <name evidence="18" type="ORF">A3B10_01485</name>
</gene>
<dbReference type="InterPro" id="IPR016166">
    <property type="entry name" value="FAD-bd_PCMH"/>
</dbReference>
<dbReference type="Gene3D" id="3.30.465.10">
    <property type="match status" value="1"/>
</dbReference>
<dbReference type="EC" id="1.3.1.98" evidence="16"/>
<feature type="domain" description="FAD-binding PCMH-type" evidence="17">
    <location>
        <begin position="16"/>
        <end position="184"/>
    </location>
</feature>
<keyword evidence="12 16" id="KW-0560">Oxidoreductase</keyword>
<evidence type="ECO:0000256" key="4">
    <source>
        <dbReference type="ARBA" id="ARBA00004752"/>
    </source>
</evidence>
<evidence type="ECO:0000259" key="17">
    <source>
        <dbReference type="PROSITE" id="PS51387"/>
    </source>
</evidence>
<dbReference type="InterPro" id="IPR016167">
    <property type="entry name" value="FAD-bd_PCMH_sub1"/>
</dbReference>
<keyword evidence="13 16" id="KW-0131">Cell cycle</keyword>
<dbReference type="HAMAP" id="MF_00037">
    <property type="entry name" value="MurB"/>
    <property type="match status" value="1"/>
</dbReference>
<keyword evidence="7 16" id="KW-0285">Flavoprotein</keyword>
<keyword evidence="9 16" id="KW-0521">NADP</keyword>
<evidence type="ECO:0000256" key="12">
    <source>
        <dbReference type="ARBA" id="ARBA00023002"/>
    </source>
</evidence>
<keyword evidence="14 16" id="KW-0961">Cell wall biogenesis/degradation</keyword>
<proteinExistence type="inferred from homology"/>
<evidence type="ECO:0000256" key="10">
    <source>
        <dbReference type="ARBA" id="ARBA00022960"/>
    </source>
</evidence>
<dbReference type="PANTHER" id="PTHR21071:SF4">
    <property type="entry name" value="UDP-N-ACETYLENOLPYRUVOYLGLUCOSAMINE REDUCTASE"/>
    <property type="match status" value="1"/>
</dbReference>
<reference evidence="18 19" key="1">
    <citation type="journal article" date="2016" name="Nat. Commun.">
        <title>Thousands of microbial genomes shed light on interconnected biogeochemical processes in an aquifer system.</title>
        <authorList>
            <person name="Anantharaman K."/>
            <person name="Brown C.T."/>
            <person name="Hug L.A."/>
            <person name="Sharon I."/>
            <person name="Castelle C.J."/>
            <person name="Probst A.J."/>
            <person name="Thomas B.C."/>
            <person name="Singh A."/>
            <person name="Wilkins M.J."/>
            <person name="Karaoz U."/>
            <person name="Brodie E.L."/>
            <person name="Williams K.H."/>
            <person name="Hubbard S.S."/>
            <person name="Banfield J.F."/>
        </authorList>
    </citation>
    <scope>NUCLEOTIDE SEQUENCE [LARGE SCALE GENOMIC DNA]</scope>
</reference>
<keyword evidence="10 16" id="KW-0133">Cell shape</keyword>
<dbReference type="InterPro" id="IPR036635">
    <property type="entry name" value="MurB_C_sf"/>
</dbReference>
<evidence type="ECO:0000256" key="1">
    <source>
        <dbReference type="ARBA" id="ARBA00001974"/>
    </source>
</evidence>
<dbReference type="SUPFAM" id="SSF56194">
    <property type="entry name" value="Uridine diphospho-N-Acetylenolpyruvylglucosamine reductase, MurB, C-terminal domain"/>
    <property type="match status" value="1"/>
</dbReference>
<dbReference type="STRING" id="1817841.A3B10_01485"/>
<keyword evidence="6 16" id="KW-0132">Cell division</keyword>
<evidence type="ECO:0000256" key="6">
    <source>
        <dbReference type="ARBA" id="ARBA00022618"/>
    </source>
</evidence>
<dbReference type="AlphaFoldDB" id="A0A1F5PX65"/>
<protein>
    <recommendedName>
        <fullName evidence="16">UDP-N-acetylenolpyruvoylglucosamine reductase</fullName>
        <ecNumber evidence="16">1.3.1.98</ecNumber>
    </recommendedName>
    <alternativeName>
        <fullName evidence="16">UDP-N-acetylmuramate dehydrogenase</fullName>
    </alternativeName>
</protein>
<dbReference type="NCBIfam" id="TIGR00179">
    <property type="entry name" value="murB"/>
    <property type="match status" value="1"/>
</dbReference>
<evidence type="ECO:0000313" key="19">
    <source>
        <dbReference type="Proteomes" id="UP000177281"/>
    </source>
</evidence>
<dbReference type="PROSITE" id="PS51387">
    <property type="entry name" value="FAD_PCMH"/>
    <property type="match status" value="1"/>
</dbReference>
<dbReference type="GO" id="GO:0051301">
    <property type="term" value="P:cell division"/>
    <property type="evidence" value="ECO:0007669"/>
    <property type="project" value="UniProtKB-KW"/>
</dbReference>
<dbReference type="Gene3D" id="3.30.43.10">
    <property type="entry name" value="Uridine Diphospho-n-acetylenolpyruvylglucosamine Reductase, domain 2"/>
    <property type="match status" value="1"/>
</dbReference>
<comment type="function">
    <text evidence="2 16">Cell wall formation.</text>
</comment>
<dbReference type="InterPro" id="IPR006094">
    <property type="entry name" value="Oxid_FAD_bind_N"/>
</dbReference>
<dbReference type="Proteomes" id="UP000177281">
    <property type="component" value="Unassembled WGS sequence"/>
</dbReference>
<comment type="catalytic activity">
    <reaction evidence="15 16">
        <text>UDP-N-acetyl-alpha-D-muramate + NADP(+) = UDP-N-acetyl-3-O-(1-carboxyvinyl)-alpha-D-glucosamine + NADPH + H(+)</text>
        <dbReference type="Rhea" id="RHEA:12248"/>
        <dbReference type="ChEBI" id="CHEBI:15378"/>
        <dbReference type="ChEBI" id="CHEBI:57783"/>
        <dbReference type="ChEBI" id="CHEBI:58349"/>
        <dbReference type="ChEBI" id="CHEBI:68483"/>
        <dbReference type="ChEBI" id="CHEBI:70757"/>
        <dbReference type="EC" id="1.3.1.98"/>
    </reaction>
</comment>
<evidence type="ECO:0000256" key="5">
    <source>
        <dbReference type="ARBA" id="ARBA00022490"/>
    </source>
</evidence>
<dbReference type="GO" id="GO:0009252">
    <property type="term" value="P:peptidoglycan biosynthetic process"/>
    <property type="evidence" value="ECO:0007669"/>
    <property type="project" value="UniProtKB-UniRule"/>
</dbReference>
<evidence type="ECO:0000256" key="2">
    <source>
        <dbReference type="ARBA" id="ARBA00003921"/>
    </source>
</evidence>
<dbReference type="EMBL" id="MFFB01000018">
    <property type="protein sequence ID" value="OGE94454.1"/>
    <property type="molecule type" value="Genomic_DNA"/>
</dbReference>
<keyword evidence="11 16" id="KW-0573">Peptidoglycan synthesis</keyword>
<dbReference type="Gene3D" id="3.90.78.10">
    <property type="entry name" value="UDP-N-acetylenolpyruvoylglucosamine reductase, C-terminal domain"/>
    <property type="match status" value="1"/>
</dbReference>
<feature type="active site" evidence="16">
    <location>
        <position position="335"/>
    </location>
</feature>
<name>A0A1F5PX65_9BACT</name>
<dbReference type="GO" id="GO:0008360">
    <property type="term" value="P:regulation of cell shape"/>
    <property type="evidence" value="ECO:0007669"/>
    <property type="project" value="UniProtKB-KW"/>
</dbReference>
<dbReference type="GO" id="GO:0008762">
    <property type="term" value="F:UDP-N-acetylmuramate dehydrogenase activity"/>
    <property type="evidence" value="ECO:0007669"/>
    <property type="project" value="UniProtKB-UniRule"/>
</dbReference>
<evidence type="ECO:0000256" key="15">
    <source>
        <dbReference type="ARBA" id="ARBA00048914"/>
    </source>
</evidence>
<dbReference type="UniPathway" id="UPA00219"/>
<keyword evidence="8 16" id="KW-0274">FAD</keyword>
<evidence type="ECO:0000256" key="9">
    <source>
        <dbReference type="ARBA" id="ARBA00022857"/>
    </source>
</evidence>
<dbReference type="GO" id="GO:0071555">
    <property type="term" value="P:cell wall organization"/>
    <property type="evidence" value="ECO:0007669"/>
    <property type="project" value="UniProtKB-KW"/>
</dbReference>
<dbReference type="InterPro" id="IPR036318">
    <property type="entry name" value="FAD-bd_PCMH-like_sf"/>
</dbReference>
<evidence type="ECO:0000256" key="11">
    <source>
        <dbReference type="ARBA" id="ARBA00022984"/>
    </source>
</evidence>
<dbReference type="InterPro" id="IPR003170">
    <property type="entry name" value="MurB"/>
</dbReference>
<evidence type="ECO:0000256" key="3">
    <source>
        <dbReference type="ARBA" id="ARBA00004496"/>
    </source>
</evidence>
<dbReference type="Pfam" id="PF01565">
    <property type="entry name" value="FAD_binding_4"/>
    <property type="match status" value="1"/>
</dbReference>
<evidence type="ECO:0000256" key="8">
    <source>
        <dbReference type="ARBA" id="ARBA00022827"/>
    </source>
</evidence>
<dbReference type="InterPro" id="IPR011601">
    <property type="entry name" value="MurB_C"/>
</dbReference>
<dbReference type="NCBIfam" id="NF010478">
    <property type="entry name" value="PRK13903.1"/>
    <property type="match status" value="1"/>
</dbReference>
<evidence type="ECO:0000313" key="18">
    <source>
        <dbReference type="EMBL" id="OGE94454.1"/>
    </source>
</evidence>
<comment type="cofactor">
    <cofactor evidence="1 16">
        <name>FAD</name>
        <dbReference type="ChEBI" id="CHEBI:57692"/>
    </cofactor>
</comment>
<sequence>MEIIPNYILSNLTTFKIGGPADFFVSVISVEELKAALKLVREKSLEVFVLGNGSNVVISDEGFRGLIIHNQIKGLEIETEGVITIMAGENWDDVVAKSVANNLAGIECLSGVPGSAGGAVVQNIGAYGQTLGDVVTGVTACQTDSGESRVFSRTECEFEYRSSFFKNNPGKYILTAVKLQLKLNGEPTISYAHVKKHFENKAKPTLSAVRDFIIRLRASKGYLIMSGYDSYNTAGSFFKNPIVGYEQFEQLKPILGDASLNRFWETPKGVKIAAAYLTEQAGFAKGYVDGNVGISPKHSLSIINLGKATATEVKKFADKIKKVVLAKFHVQLEEEILYIGKF</sequence>
<evidence type="ECO:0000256" key="7">
    <source>
        <dbReference type="ARBA" id="ARBA00022630"/>
    </source>
</evidence>
<dbReference type="InterPro" id="IPR016169">
    <property type="entry name" value="FAD-bd_PCMH_sub2"/>
</dbReference>
<dbReference type="GO" id="GO:0005829">
    <property type="term" value="C:cytosol"/>
    <property type="evidence" value="ECO:0007669"/>
    <property type="project" value="TreeGrafter"/>
</dbReference>
<comment type="subcellular location">
    <subcellularLocation>
        <location evidence="3 16">Cytoplasm</location>
    </subcellularLocation>
</comment>
<evidence type="ECO:0000256" key="13">
    <source>
        <dbReference type="ARBA" id="ARBA00023306"/>
    </source>
</evidence>
<feature type="active site" evidence="16">
    <location>
        <position position="161"/>
    </location>
</feature>
<dbReference type="PANTHER" id="PTHR21071">
    <property type="entry name" value="UDP-N-ACETYLENOLPYRUVOYLGLUCOSAMINE REDUCTASE"/>
    <property type="match status" value="1"/>
</dbReference>
<accession>A0A1F5PX65</accession>
<feature type="active site" description="Proton donor" evidence="16">
    <location>
        <position position="236"/>
    </location>
</feature>